<dbReference type="Proteomes" id="UP001589789">
    <property type="component" value="Unassembled WGS sequence"/>
</dbReference>
<dbReference type="Pfam" id="PF02805">
    <property type="entry name" value="Ada_Zn_binding"/>
    <property type="match status" value="1"/>
</dbReference>
<keyword evidence="4 12" id="KW-0808">Transferase</keyword>
<dbReference type="PANTHER" id="PTHR10815:SF14">
    <property type="entry name" value="BIFUNCTIONAL TRANSCRIPTIONAL ACTIVATOR_DNA REPAIR ENZYME ADA"/>
    <property type="match status" value="1"/>
</dbReference>
<evidence type="ECO:0000256" key="10">
    <source>
        <dbReference type="ARBA" id="ARBA00049348"/>
    </source>
</evidence>
<dbReference type="InterPro" id="IPR036217">
    <property type="entry name" value="MethylDNA_cys_MeTrfase_DNAb"/>
</dbReference>
<dbReference type="GO" id="GO:0003908">
    <property type="term" value="F:methylated-DNA-[protein]-cysteine S-methyltransferase activity"/>
    <property type="evidence" value="ECO:0007669"/>
    <property type="project" value="UniProtKB-EC"/>
</dbReference>
<dbReference type="Pfam" id="PF12833">
    <property type="entry name" value="HTH_18"/>
    <property type="match status" value="1"/>
</dbReference>
<dbReference type="SUPFAM" id="SSF46767">
    <property type="entry name" value="Methylated DNA-protein cysteine methyltransferase, C-terminal domain"/>
    <property type="match status" value="1"/>
</dbReference>
<dbReference type="PROSITE" id="PS00374">
    <property type="entry name" value="MGMT"/>
    <property type="match status" value="1"/>
</dbReference>
<organism evidence="12 13">
    <name type="scientific">Muricoccus vinaceus</name>
    <dbReference type="NCBI Taxonomy" id="424704"/>
    <lineage>
        <taxon>Bacteria</taxon>
        <taxon>Pseudomonadati</taxon>
        <taxon>Pseudomonadota</taxon>
        <taxon>Alphaproteobacteria</taxon>
        <taxon>Acetobacterales</taxon>
        <taxon>Roseomonadaceae</taxon>
        <taxon>Muricoccus</taxon>
    </lineage>
</organism>
<evidence type="ECO:0000256" key="7">
    <source>
        <dbReference type="ARBA" id="ARBA00023159"/>
    </source>
</evidence>
<dbReference type="SMART" id="SM00342">
    <property type="entry name" value="HTH_ARAC"/>
    <property type="match status" value="1"/>
</dbReference>
<comment type="cofactor">
    <cofactor evidence="2">
        <name>Zn(2+)</name>
        <dbReference type="ChEBI" id="CHEBI:29105"/>
    </cofactor>
</comment>
<dbReference type="InterPro" id="IPR004026">
    <property type="entry name" value="Ada_DNA_repair_Zn-bd"/>
</dbReference>
<dbReference type="NCBIfam" id="TIGR00589">
    <property type="entry name" value="ogt"/>
    <property type="match status" value="1"/>
</dbReference>
<name>A0ABV6IM60_9PROT</name>
<dbReference type="Gene3D" id="1.10.10.10">
    <property type="entry name" value="Winged helix-like DNA-binding domain superfamily/Winged helix DNA-binding domain"/>
    <property type="match status" value="1"/>
</dbReference>
<dbReference type="InterPro" id="IPR036388">
    <property type="entry name" value="WH-like_DNA-bd_sf"/>
</dbReference>
<evidence type="ECO:0000256" key="1">
    <source>
        <dbReference type="ARBA" id="ARBA00001286"/>
    </source>
</evidence>
<dbReference type="SUPFAM" id="SSF53155">
    <property type="entry name" value="Methylated DNA-protein cysteine methyltransferase domain"/>
    <property type="match status" value="1"/>
</dbReference>
<feature type="domain" description="HTH araC/xylS-type" evidence="11">
    <location>
        <begin position="104"/>
        <end position="186"/>
    </location>
</feature>
<dbReference type="PROSITE" id="PS01124">
    <property type="entry name" value="HTH_ARAC_FAMILY_2"/>
    <property type="match status" value="1"/>
</dbReference>
<comment type="catalytic activity">
    <reaction evidence="1">
        <text>a 4-O-methyl-thymidine in DNA + L-cysteinyl-[protein] = a thymidine in DNA + S-methyl-L-cysteinyl-[protein]</text>
        <dbReference type="Rhea" id="RHEA:53428"/>
        <dbReference type="Rhea" id="RHEA-COMP:10131"/>
        <dbReference type="Rhea" id="RHEA-COMP:10132"/>
        <dbReference type="Rhea" id="RHEA-COMP:13555"/>
        <dbReference type="Rhea" id="RHEA-COMP:13556"/>
        <dbReference type="ChEBI" id="CHEBI:29950"/>
        <dbReference type="ChEBI" id="CHEBI:82612"/>
        <dbReference type="ChEBI" id="CHEBI:137386"/>
        <dbReference type="ChEBI" id="CHEBI:137387"/>
        <dbReference type="EC" id="2.1.1.63"/>
    </reaction>
</comment>
<dbReference type="RefSeq" id="WP_377048597.1">
    <property type="nucleotide sequence ID" value="NZ_JBHLVZ010000002.1"/>
</dbReference>
<evidence type="ECO:0000256" key="2">
    <source>
        <dbReference type="ARBA" id="ARBA00001947"/>
    </source>
</evidence>
<dbReference type="PANTHER" id="PTHR10815">
    <property type="entry name" value="METHYLATED-DNA--PROTEIN-CYSTEINE METHYLTRANSFERASE"/>
    <property type="match status" value="1"/>
</dbReference>
<dbReference type="EC" id="2.1.1.63" evidence="12"/>
<dbReference type="InterPro" id="IPR009057">
    <property type="entry name" value="Homeodomain-like_sf"/>
</dbReference>
<dbReference type="Gene3D" id="3.30.160.70">
    <property type="entry name" value="Methylated DNA-protein cysteine methyltransferase domain"/>
    <property type="match status" value="1"/>
</dbReference>
<dbReference type="Pfam" id="PF01035">
    <property type="entry name" value="DNA_binding_1"/>
    <property type="match status" value="1"/>
</dbReference>
<dbReference type="CDD" id="cd06445">
    <property type="entry name" value="ATase"/>
    <property type="match status" value="1"/>
</dbReference>
<evidence type="ECO:0000256" key="4">
    <source>
        <dbReference type="ARBA" id="ARBA00022679"/>
    </source>
</evidence>
<dbReference type="Gene3D" id="1.10.10.60">
    <property type="entry name" value="Homeodomain-like"/>
    <property type="match status" value="1"/>
</dbReference>
<evidence type="ECO:0000259" key="11">
    <source>
        <dbReference type="PROSITE" id="PS01124"/>
    </source>
</evidence>
<keyword evidence="9" id="KW-0234">DNA repair</keyword>
<evidence type="ECO:0000256" key="9">
    <source>
        <dbReference type="ARBA" id="ARBA00023204"/>
    </source>
</evidence>
<evidence type="ECO:0000313" key="12">
    <source>
        <dbReference type="EMBL" id="MFC0384536.1"/>
    </source>
</evidence>
<keyword evidence="7" id="KW-0010">Activator</keyword>
<gene>
    <name evidence="12" type="ORF">ACFFIC_03105</name>
</gene>
<dbReference type="InterPro" id="IPR018060">
    <property type="entry name" value="HTH_AraC"/>
</dbReference>
<proteinExistence type="predicted"/>
<dbReference type="InterPro" id="IPR035451">
    <property type="entry name" value="Ada-like_dom_sf"/>
</dbReference>
<dbReference type="InterPro" id="IPR036631">
    <property type="entry name" value="MGMT_N_sf"/>
</dbReference>
<dbReference type="SUPFAM" id="SSF57884">
    <property type="entry name" value="Ada DNA repair protein, N-terminal domain (N-Ada 10)"/>
    <property type="match status" value="1"/>
</dbReference>
<dbReference type="InterPro" id="IPR014048">
    <property type="entry name" value="MethylDNA_cys_MeTrfase_DNA-bd"/>
</dbReference>
<protein>
    <submittedName>
        <fullName evidence="12">Methylated-DNA--[protein]-cysteine S-methyltransferase</fullName>
        <ecNumber evidence="12">2.1.1.63</ecNumber>
    </submittedName>
</protein>
<dbReference type="EMBL" id="JBHLVZ010000002">
    <property type="protein sequence ID" value="MFC0384536.1"/>
    <property type="molecule type" value="Genomic_DNA"/>
</dbReference>
<keyword evidence="6" id="KW-0805">Transcription regulation</keyword>
<dbReference type="InterPro" id="IPR001497">
    <property type="entry name" value="MethylDNA_cys_MeTrfase_AS"/>
</dbReference>
<keyword evidence="13" id="KW-1185">Reference proteome</keyword>
<comment type="caution">
    <text evidence="12">The sequence shown here is derived from an EMBL/GenBank/DDBJ whole genome shotgun (WGS) entry which is preliminary data.</text>
</comment>
<dbReference type="GO" id="GO:0032259">
    <property type="term" value="P:methylation"/>
    <property type="evidence" value="ECO:0007669"/>
    <property type="project" value="UniProtKB-KW"/>
</dbReference>
<evidence type="ECO:0000256" key="8">
    <source>
        <dbReference type="ARBA" id="ARBA00023163"/>
    </source>
</evidence>
<sequence>MSQTIEPRGPAPDEEALWQALLRREEWPGRFYGVTSQGVVCRLGCPARPPLRRNVRFFGAVAEAVLAGFRPCLRCDPDGSRAAVHAAAVRAACAEIESAEEMPSLAALAAGAGYARHHFLRLFRAVAGVTPHEYAAALRARRLGAALASGERVADAVAGAGFGSESRVYEDGGKVLGMTPGAARRGGAGEVIRTAFGESALGPVLVGMTARGVCSIEFGTDEASLRAALAGRFPAARIEAADAPVREAVARVLAWVEEPRGALDLPLDLRGTAFQKRVWEALRAIPPGGTVDYAALASRLGMPRGARAVARACAGNGVALAVPCHRVVGRDGSLRGYRWGMERKRALLAREGAAGGAD</sequence>
<dbReference type="Gene3D" id="3.40.10.10">
    <property type="entry name" value="DNA Methylphosphotriester Repair Domain"/>
    <property type="match status" value="1"/>
</dbReference>
<evidence type="ECO:0000256" key="3">
    <source>
        <dbReference type="ARBA" id="ARBA00022603"/>
    </source>
</evidence>
<evidence type="ECO:0000256" key="6">
    <source>
        <dbReference type="ARBA" id="ARBA00023015"/>
    </source>
</evidence>
<evidence type="ECO:0000313" key="13">
    <source>
        <dbReference type="Proteomes" id="UP001589789"/>
    </source>
</evidence>
<accession>A0ABV6IM60</accession>
<keyword evidence="8" id="KW-0804">Transcription</keyword>
<comment type="catalytic activity">
    <reaction evidence="10">
        <text>a 6-O-methyl-2'-deoxyguanosine in DNA + L-cysteinyl-[protein] = S-methyl-L-cysteinyl-[protein] + a 2'-deoxyguanosine in DNA</text>
        <dbReference type="Rhea" id="RHEA:24000"/>
        <dbReference type="Rhea" id="RHEA-COMP:10131"/>
        <dbReference type="Rhea" id="RHEA-COMP:10132"/>
        <dbReference type="Rhea" id="RHEA-COMP:11367"/>
        <dbReference type="Rhea" id="RHEA-COMP:11368"/>
        <dbReference type="ChEBI" id="CHEBI:29950"/>
        <dbReference type="ChEBI" id="CHEBI:82612"/>
        <dbReference type="ChEBI" id="CHEBI:85445"/>
        <dbReference type="ChEBI" id="CHEBI:85448"/>
        <dbReference type="EC" id="2.1.1.63"/>
    </reaction>
</comment>
<dbReference type="SUPFAM" id="SSF46689">
    <property type="entry name" value="Homeodomain-like"/>
    <property type="match status" value="1"/>
</dbReference>
<evidence type="ECO:0000256" key="5">
    <source>
        <dbReference type="ARBA" id="ARBA00022763"/>
    </source>
</evidence>
<reference evidence="12 13" key="1">
    <citation type="submission" date="2024-09" db="EMBL/GenBank/DDBJ databases">
        <authorList>
            <person name="Sun Q."/>
            <person name="Mori K."/>
        </authorList>
    </citation>
    <scope>NUCLEOTIDE SEQUENCE [LARGE SCALE GENOMIC DNA]</scope>
    <source>
        <strain evidence="12 13">CCM 7468</strain>
    </source>
</reference>
<keyword evidence="5" id="KW-0227">DNA damage</keyword>
<keyword evidence="3 12" id="KW-0489">Methyltransferase</keyword>